<sequence>MNSGLFLMSLLYYFYSTVHLGFIQRSSGNSCAALTSELAASPSMGIFFLDITENAFGFFHNQQLA</sequence>
<accession>A0A0V1MG91</accession>
<dbReference type="Proteomes" id="UP000054843">
    <property type="component" value="Unassembled WGS sequence"/>
</dbReference>
<proteinExistence type="predicted"/>
<feature type="signal peptide" evidence="1">
    <location>
        <begin position="1"/>
        <end position="20"/>
    </location>
</feature>
<organism evidence="2 3">
    <name type="scientific">Trichinella papuae</name>
    <dbReference type="NCBI Taxonomy" id="268474"/>
    <lineage>
        <taxon>Eukaryota</taxon>
        <taxon>Metazoa</taxon>
        <taxon>Ecdysozoa</taxon>
        <taxon>Nematoda</taxon>
        <taxon>Enoplea</taxon>
        <taxon>Dorylaimia</taxon>
        <taxon>Trichinellida</taxon>
        <taxon>Trichinellidae</taxon>
        <taxon>Trichinella</taxon>
    </lineage>
</organism>
<name>A0A0V1MG91_9BILA</name>
<gene>
    <name evidence="2" type="ORF">T10_10562</name>
</gene>
<evidence type="ECO:0000256" key="1">
    <source>
        <dbReference type="SAM" id="SignalP"/>
    </source>
</evidence>
<protein>
    <submittedName>
        <fullName evidence="2">Uncharacterized protein</fullName>
    </submittedName>
</protein>
<keyword evidence="3" id="KW-1185">Reference proteome</keyword>
<dbReference type="EMBL" id="JYDO01000113">
    <property type="protein sequence ID" value="KRZ70480.1"/>
    <property type="molecule type" value="Genomic_DNA"/>
</dbReference>
<evidence type="ECO:0000313" key="2">
    <source>
        <dbReference type="EMBL" id="KRZ70480.1"/>
    </source>
</evidence>
<comment type="caution">
    <text evidence="2">The sequence shown here is derived from an EMBL/GenBank/DDBJ whole genome shotgun (WGS) entry which is preliminary data.</text>
</comment>
<dbReference type="AlphaFoldDB" id="A0A0V1MG91"/>
<evidence type="ECO:0000313" key="3">
    <source>
        <dbReference type="Proteomes" id="UP000054843"/>
    </source>
</evidence>
<feature type="chain" id="PRO_5006882521" evidence="1">
    <location>
        <begin position="21"/>
        <end position="65"/>
    </location>
</feature>
<keyword evidence="1" id="KW-0732">Signal</keyword>
<reference evidence="2 3" key="1">
    <citation type="submission" date="2015-01" db="EMBL/GenBank/DDBJ databases">
        <title>Evolution of Trichinella species and genotypes.</title>
        <authorList>
            <person name="Korhonen P.K."/>
            <person name="Edoardo P."/>
            <person name="Giuseppe L.R."/>
            <person name="Gasser R.B."/>
        </authorList>
    </citation>
    <scope>NUCLEOTIDE SEQUENCE [LARGE SCALE GENOMIC DNA]</scope>
    <source>
        <strain evidence="2">ISS1980</strain>
    </source>
</reference>